<keyword evidence="3 5" id="KW-0378">Hydrolase</keyword>
<dbReference type="GO" id="GO:0016787">
    <property type="term" value="F:hydrolase activity"/>
    <property type="evidence" value="ECO:0007669"/>
    <property type="project" value="UniProtKB-KW"/>
</dbReference>
<dbReference type="Gene3D" id="1.20.1440.100">
    <property type="entry name" value="SG protein - dephosphorylation function"/>
    <property type="match status" value="1"/>
</dbReference>
<keyword evidence="2" id="KW-0479">Metal-binding</keyword>
<name>A0A5B8U3R4_9ACTN</name>
<dbReference type="SUPFAM" id="SSF56784">
    <property type="entry name" value="HAD-like"/>
    <property type="match status" value="1"/>
</dbReference>
<dbReference type="PANTHER" id="PTHR43344:SF13">
    <property type="entry name" value="PHOSPHATASE RV3661-RELATED"/>
    <property type="match status" value="1"/>
</dbReference>
<dbReference type="NCBIfam" id="TIGR01490">
    <property type="entry name" value="HAD-SF-IB-hyp1"/>
    <property type="match status" value="1"/>
</dbReference>
<dbReference type="Gene3D" id="3.40.50.1000">
    <property type="entry name" value="HAD superfamily/HAD-like"/>
    <property type="match status" value="1"/>
</dbReference>
<comment type="similarity">
    <text evidence="1">Belongs to the HAD-like hydrolase superfamily. SerB family.</text>
</comment>
<dbReference type="CDD" id="cd02612">
    <property type="entry name" value="HAD_PGPPase"/>
    <property type="match status" value="1"/>
</dbReference>
<gene>
    <name evidence="5" type="ORF">FSW04_09015</name>
</gene>
<evidence type="ECO:0000313" key="5">
    <source>
        <dbReference type="EMBL" id="QEC47699.1"/>
    </source>
</evidence>
<dbReference type="InterPro" id="IPR023214">
    <property type="entry name" value="HAD_sf"/>
</dbReference>
<dbReference type="InterPro" id="IPR006385">
    <property type="entry name" value="HAD_hydro_SerB1"/>
</dbReference>
<dbReference type="Proteomes" id="UP000321805">
    <property type="component" value="Chromosome"/>
</dbReference>
<dbReference type="OrthoDB" id="25607at2"/>
<evidence type="ECO:0000256" key="4">
    <source>
        <dbReference type="ARBA" id="ARBA00022842"/>
    </source>
</evidence>
<dbReference type="KEGG" id="bsol:FSW04_09015"/>
<dbReference type="EMBL" id="CP042430">
    <property type="protein sequence ID" value="QEC47699.1"/>
    <property type="molecule type" value="Genomic_DNA"/>
</dbReference>
<dbReference type="RefSeq" id="WP_146918450.1">
    <property type="nucleotide sequence ID" value="NZ_CP042430.1"/>
</dbReference>
<organism evidence="5 6">
    <name type="scientific">Baekduia soli</name>
    <dbReference type="NCBI Taxonomy" id="496014"/>
    <lineage>
        <taxon>Bacteria</taxon>
        <taxon>Bacillati</taxon>
        <taxon>Actinomycetota</taxon>
        <taxon>Thermoleophilia</taxon>
        <taxon>Solirubrobacterales</taxon>
        <taxon>Baekduiaceae</taxon>
        <taxon>Baekduia</taxon>
    </lineage>
</organism>
<dbReference type="InterPro" id="IPR050582">
    <property type="entry name" value="HAD-like_SerB"/>
</dbReference>
<dbReference type="GO" id="GO:0046872">
    <property type="term" value="F:metal ion binding"/>
    <property type="evidence" value="ECO:0007669"/>
    <property type="project" value="UniProtKB-KW"/>
</dbReference>
<reference evidence="5 6" key="1">
    <citation type="journal article" date="2018" name="J. Microbiol.">
        <title>Baekduia soli gen. nov., sp. nov., a novel bacterium isolated from the soil of Baekdu Mountain and proposal of a novel family name, Baekduiaceae fam. nov.</title>
        <authorList>
            <person name="An D.S."/>
            <person name="Siddiqi M.Z."/>
            <person name="Kim K.H."/>
            <person name="Yu H.S."/>
            <person name="Im W.T."/>
        </authorList>
    </citation>
    <scope>NUCLEOTIDE SEQUENCE [LARGE SCALE GENOMIC DNA]</scope>
    <source>
        <strain evidence="5 6">BR7-21</strain>
    </source>
</reference>
<evidence type="ECO:0000256" key="1">
    <source>
        <dbReference type="ARBA" id="ARBA00009184"/>
    </source>
</evidence>
<evidence type="ECO:0000256" key="3">
    <source>
        <dbReference type="ARBA" id="ARBA00022801"/>
    </source>
</evidence>
<dbReference type="InterPro" id="IPR036412">
    <property type="entry name" value="HAD-like_sf"/>
</dbReference>
<dbReference type="NCBIfam" id="TIGR01488">
    <property type="entry name" value="HAD-SF-IB"/>
    <property type="match status" value="1"/>
</dbReference>
<dbReference type="AlphaFoldDB" id="A0A5B8U3R4"/>
<keyword evidence="4" id="KW-0460">Magnesium</keyword>
<proteinExistence type="inferred from homology"/>
<evidence type="ECO:0000313" key="6">
    <source>
        <dbReference type="Proteomes" id="UP000321805"/>
    </source>
</evidence>
<dbReference type="Pfam" id="PF12710">
    <property type="entry name" value="HAD"/>
    <property type="match status" value="1"/>
</dbReference>
<accession>A0A5B8U3R4</accession>
<sequence>MADSGNGPARPASPPGGVSAAFFDLDRTLMSGSSGFFWARAAARAGMISRRRLALDAWENIRFRLRGSTDATTDRVMVRVGAMLEGKRVVDFDRLGPQVLAGVLPRLYPQMLQIAWDHQDAGRPAYIVSAASQETAAMIAHVLGFDGALGTPLERRDGRYTGRLAGPFAYRDGKPQLMQELAAREGIDLAESYAYSDSESDLPMLRAVGHPVAVNPDGALARVAREEGWDILRFDRLGGHLKMLGGLTAAGLLGAVGRTAVRRAGPR</sequence>
<protein>
    <submittedName>
        <fullName evidence="5">HAD family hydrolase</fullName>
    </submittedName>
</protein>
<dbReference type="PANTHER" id="PTHR43344">
    <property type="entry name" value="PHOSPHOSERINE PHOSPHATASE"/>
    <property type="match status" value="1"/>
</dbReference>
<evidence type="ECO:0000256" key="2">
    <source>
        <dbReference type="ARBA" id="ARBA00022723"/>
    </source>
</evidence>
<keyword evidence="6" id="KW-1185">Reference proteome</keyword>